<evidence type="ECO:0000313" key="2">
    <source>
        <dbReference type="EMBL" id="KRG21799.1"/>
    </source>
</evidence>
<feature type="chain" id="PRO_5043129880" evidence="1">
    <location>
        <begin position="20"/>
        <end position="92"/>
    </location>
</feature>
<dbReference type="STRING" id="295108.HT99x_00991"/>
<gene>
    <name evidence="3" type="ORF">HT99x_003640</name>
    <name evidence="2" type="ORF">HT99x_00991</name>
</gene>
<keyword evidence="4" id="KW-1185">Reference proteome</keyword>
<name>A0A0Q9YYG9_9GAMM</name>
<dbReference type="OrthoDB" id="5661820at2"/>
<comment type="caution">
    <text evidence="2">The sequence shown here is derived from an EMBL/GenBank/DDBJ whole genome shotgun (WGS) entry which is preliminary data.</text>
</comment>
<reference evidence="3" key="3">
    <citation type="submission" date="2021-06" db="EMBL/GenBank/DDBJ databases">
        <title>Genomic Description and Analysis of Intracellular Bacteria, Candidatus Berkiella cookevillensis and Candidatus Berkiella aquae.</title>
        <authorList>
            <person name="Kidane D.T."/>
            <person name="Mehari Y.T."/>
            <person name="Rice F.C."/>
            <person name="Arivett B.A."/>
            <person name="Farone A.L."/>
            <person name="Berk S.G."/>
            <person name="Farone M.B."/>
        </authorList>
    </citation>
    <scope>NUCLEOTIDE SEQUENCE</scope>
    <source>
        <strain evidence="3">HT99</strain>
    </source>
</reference>
<keyword evidence="1" id="KW-0732">Signal</keyword>
<dbReference type="EMBL" id="LKAJ01000003">
    <property type="protein sequence ID" value="KRG21799.1"/>
    <property type="molecule type" value="Genomic_DNA"/>
</dbReference>
<evidence type="ECO:0000313" key="4">
    <source>
        <dbReference type="Proteomes" id="UP000051497"/>
    </source>
</evidence>
<protein>
    <submittedName>
        <fullName evidence="2">Uncharacterized protein</fullName>
    </submittedName>
</protein>
<dbReference type="Proteomes" id="UP000051497">
    <property type="component" value="Unassembled WGS sequence"/>
</dbReference>
<evidence type="ECO:0000256" key="1">
    <source>
        <dbReference type="SAM" id="SignalP"/>
    </source>
</evidence>
<organism evidence="2">
    <name type="scientific">Candidatus Berkiella aquae</name>
    <dbReference type="NCBI Taxonomy" id="295108"/>
    <lineage>
        <taxon>Bacteria</taxon>
        <taxon>Pseudomonadati</taxon>
        <taxon>Pseudomonadota</taxon>
        <taxon>Gammaproteobacteria</taxon>
        <taxon>Candidatus Berkiellales</taxon>
        <taxon>Candidatus Berkiellaceae</taxon>
        <taxon>Candidatus Berkiella</taxon>
    </lineage>
</organism>
<dbReference type="AlphaFoldDB" id="A0A0Q9YYG9"/>
<proteinExistence type="predicted"/>
<dbReference type="RefSeq" id="WP_075065627.1">
    <property type="nucleotide sequence ID" value="NZ_LKAJ02000001.1"/>
</dbReference>
<accession>A0A0Q9YYG9</accession>
<reference evidence="2" key="1">
    <citation type="submission" date="2015-09" db="EMBL/GenBank/DDBJ databases">
        <title>Draft Genome Sequences of Two Novel Amoeba-resistant Intranuclear Bacteria, Candidatus Berkiella cookevillensis and Candidatus Berkiella aquae.</title>
        <authorList>
            <person name="Mehari Y.T."/>
            <person name="Arivett B.A."/>
            <person name="Farone A.L."/>
            <person name="Gunderson J.H."/>
            <person name="Farone M.B."/>
        </authorList>
    </citation>
    <scope>NUCLEOTIDE SEQUENCE [LARGE SCALE GENOMIC DNA]</scope>
    <source>
        <strain evidence="2">HT99</strain>
    </source>
</reference>
<evidence type="ECO:0000313" key="3">
    <source>
        <dbReference type="EMBL" id="MCS5710509.1"/>
    </source>
</evidence>
<reference evidence="3" key="2">
    <citation type="journal article" date="2016" name="Genome Announc.">
        <title>Draft Genome Sequences of Two Novel Amoeba-Resistant Intranuclear Bacteria, 'Candidatus Berkiella cookevillensis' and 'Candidatus Berkiella aquae'.</title>
        <authorList>
            <person name="Mehari Y.T."/>
            <person name="Arivett B.A."/>
            <person name="Farone A.L."/>
            <person name="Gunderson J.H."/>
            <person name="Farone M.B."/>
        </authorList>
    </citation>
    <scope>NUCLEOTIDE SEQUENCE</scope>
    <source>
        <strain evidence="3">HT99</strain>
    </source>
</reference>
<sequence>MRVFYAVLILFGLNMTCYANQEYKIEKVLHNGDYIINGLHWKPQSNCAVLRKGDKIKFFNNKANGKCVSTTVMLDNSKSTCNLWCEDPRSDG</sequence>
<dbReference type="EMBL" id="LKAJ02000001">
    <property type="protein sequence ID" value="MCS5710509.1"/>
    <property type="molecule type" value="Genomic_DNA"/>
</dbReference>
<feature type="signal peptide" evidence="1">
    <location>
        <begin position="1"/>
        <end position="19"/>
    </location>
</feature>